<gene>
    <name evidence="2" type="ORF">J40TS1_39440</name>
</gene>
<reference evidence="2" key="1">
    <citation type="submission" date="2021-03" db="EMBL/GenBank/DDBJ databases">
        <title>Antimicrobial resistance genes in bacteria isolated from Japanese honey, and their potential for conferring macrolide and lincosamide resistance in the American foulbrood pathogen Paenibacillus larvae.</title>
        <authorList>
            <person name="Okamoto M."/>
            <person name="Kumagai M."/>
            <person name="Kanamori H."/>
            <person name="Takamatsu D."/>
        </authorList>
    </citation>
    <scope>NUCLEOTIDE SEQUENCE</scope>
    <source>
        <strain evidence="2">J40TS1</strain>
    </source>
</reference>
<organism evidence="2 3">
    <name type="scientific">Paenibacillus montaniterrae</name>
    <dbReference type="NCBI Taxonomy" id="429341"/>
    <lineage>
        <taxon>Bacteria</taxon>
        <taxon>Bacillati</taxon>
        <taxon>Bacillota</taxon>
        <taxon>Bacilli</taxon>
        <taxon>Bacillales</taxon>
        <taxon>Paenibacillaceae</taxon>
        <taxon>Paenibacillus</taxon>
    </lineage>
</organism>
<sequence length="191" mass="19880">MANENENLQAQQDIGPTGPTGPTGPRGLQGQNGFNGATGPSGTGPTGPTGAGGTGPTGPTGPTGSGGTGGKISVYTFPDVSFTGGNTTLFQQQLGQLESGLYRFEIYVRLAYFGGPYTVPFTVTWENGNYYSPVVVEGLVSDNSYNYFLNTSHIFTASENSYVKLELSGNVSPNIQFLDMLLTITPVSQGS</sequence>
<feature type="region of interest" description="Disordered" evidence="1">
    <location>
        <begin position="1"/>
        <end position="70"/>
    </location>
</feature>
<evidence type="ECO:0008006" key="4">
    <source>
        <dbReference type="Google" id="ProtNLM"/>
    </source>
</evidence>
<proteinExistence type="predicted"/>
<protein>
    <recommendedName>
        <fullName evidence="4">Collagen-like protein</fullName>
    </recommendedName>
</protein>
<evidence type="ECO:0000256" key="1">
    <source>
        <dbReference type="SAM" id="MobiDB-lite"/>
    </source>
</evidence>
<name>A0A919YPK7_9BACL</name>
<dbReference type="Proteomes" id="UP000683139">
    <property type="component" value="Unassembled WGS sequence"/>
</dbReference>
<dbReference type="AlphaFoldDB" id="A0A919YPK7"/>
<evidence type="ECO:0000313" key="3">
    <source>
        <dbReference type="Proteomes" id="UP000683139"/>
    </source>
</evidence>
<dbReference type="EMBL" id="BOSE01000008">
    <property type="protein sequence ID" value="GIP18302.1"/>
    <property type="molecule type" value="Genomic_DNA"/>
</dbReference>
<comment type="caution">
    <text evidence="2">The sequence shown here is derived from an EMBL/GenBank/DDBJ whole genome shotgun (WGS) entry which is preliminary data.</text>
</comment>
<feature type="compositionally biased region" description="Polar residues" evidence="1">
    <location>
        <begin position="1"/>
        <end position="14"/>
    </location>
</feature>
<dbReference type="RefSeq" id="WP_213518926.1">
    <property type="nucleotide sequence ID" value="NZ_BOSE01000008.1"/>
</dbReference>
<feature type="compositionally biased region" description="Gly residues" evidence="1">
    <location>
        <begin position="39"/>
        <end position="70"/>
    </location>
</feature>
<keyword evidence="3" id="KW-1185">Reference proteome</keyword>
<accession>A0A919YPK7</accession>
<evidence type="ECO:0000313" key="2">
    <source>
        <dbReference type="EMBL" id="GIP18302.1"/>
    </source>
</evidence>